<organism evidence="1 2">
    <name type="scientific">Clostridium cadaveris</name>
    <dbReference type="NCBI Taxonomy" id="1529"/>
    <lineage>
        <taxon>Bacteria</taxon>
        <taxon>Bacillati</taxon>
        <taxon>Bacillota</taxon>
        <taxon>Clostridia</taxon>
        <taxon>Eubacteriales</taxon>
        <taxon>Clostridiaceae</taxon>
        <taxon>Clostridium</taxon>
    </lineage>
</organism>
<protein>
    <submittedName>
        <fullName evidence="1">Uncharacterized protein</fullName>
    </submittedName>
</protein>
<evidence type="ECO:0000313" key="2">
    <source>
        <dbReference type="Proteomes" id="UP000182135"/>
    </source>
</evidence>
<sequence length="301" mass="35471">MEKHFISDEWKLECQGHENFEFVDVNLNDDNLLFIDPCLLETCSSSWAKSALETMYTFFNEFYEAYRENNQNLKYELLNHAGEQNATHLGYGHPGKGHTAIGLMTDFKLLERLIKNIKTIGIPQDIPVLIPGFAEDGLSDLLTNILHKELNEFTLNQMKKHGINSNGTSEFYYWNSQSLKWELINRPSYLYMGKEILVVPKNIVRRNYLFGAGQYFERVILERLREEEQIYDSDGKPIPKREISKSLKTDDEHWMYDYVIDYSEKHNDALSEYHKKLHSFYAEYGKPMLDEDLDKTIYFKK</sequence>
<accession>A0A1I2NAN1</accession>
<gene>
    <name evidence="1" type="ORF">SAMN04487885_12025</name>
</gene>
<dbReference type="RefSeq" id="WP_074845997.1">
    <property type="nucleotide sequence ID" value="NZ_BAAACD010000021.1"/>
</dbReference>
<evidence type="ECO:0000313" key="1">
    <source>
        <dbReference type="EMBL" id="SFG00802.1"/>
    </source>
</evidence>
<keyword evidence="2" id="KW-1185">Reference proteome</keyword>
<dbReference type="EMBL" id="FOOE01000020">
    <property type="protein sequence ID" value="SFG00802.1"/>
    <property type="molecule type" value="Genomic_DNA"/>
</dbReference>
<reference evidence="1 2" key="1">
    <citation type="submission" date="2016-10" db="EMBL/GenBank/DDBJ databases">
        <authorList>
            <person name="de Groot N.N."/>
        </authorList>
    </citation>
    <scope>NUCLEOTIDE SEQUENCE [LARGE SCALE GENOMIC DNA]</scope>
    <source>
        <strain evidence="1 2">NLAE-zl-G419</strain>
    </source>
</reference>
<dbReference type="OrthoDB" id="6691177at2"/>
<dbReference type="Proteomes" id="UP000182135">
    <property type="component" value="Unassembled WGS sequence"/>
</dbReference>
<dbReference type="AlphaFoldDB" id="A0A1I2NAN1"/>
<proteinExistence type="predicted"/>
<dbReference type="STRING" id="1529.SAMN04487885_12025"/>
<name>A0A1I2NAN1_9CLOT</name>